<dbReference type="GO" id="GO:0016787">
    <property type="term" value="F:hydrolase activity"/>
    <property type="evidence" value="ECO:0007669"/>
    <property type="project" value="UniProtKB-KW"/>
</dbReference>
<protein>
    <submittedName>
        <fullName evidence="3">Peptidoglycan hydrolase</fullName>
    </submittedName>
</protein>
<keyword evidence="1" id="KW-1133">Transmembrane helix</keyword>
<dbReference type="InterPro" id="IPR024408">
    <property type="entry name" value="Muramidase"/>
</dbReference>
<sequence length="335" mass="35948">MALNKNQETYVRQAARAEGLNEAFCLAIVDKESAGKVLYAVNGNQYPAIRFEGHIFYQRLSGKERDEAVKQGLASPKTESKGGVKNPGTMSARYALLKRAAAINHAAAYASISTGIGQIMGFHFKTLGYGSAFNLWVASCRFEGQVDQMLRFIKADARLVKAVNSLAFKDFALIYNGKAAKSTYWTELEKFYKAWASKAGNVGSASLPSNGEWFDRIKALGFGSVMEFQQARTIKVDGIIGKITRENVEAAEQEAKERAKEPLVAAGKIAGAGVGVATAVLTGENPDVLTTALDAVTPVITFLKGLVPFGGTVVLAGAGAVVAYAGYKAYIHWKK</sequence>
<evidence type="ECO:0000313" key="3">
    <source>
        <dbReference type="EMBL" id="AUZ94729.1"/>
    </source>
</evidence>
<evidence type="ECO:0000256" key="1">
    <source>
        <dbReference type="SAM" id="Phobius"/>
    </source>
</evidence>
<name>A0A2L0UYX0_9CAUD</name>
<proteinExistence type="predicted"/>
<dbReference type="Pfam" id="PF11860">
    <property type="entry name" value="Muramidase"/>
    <property type="match status" value="1"/>
</dbReference>
<evidence type="ECO:0000259" key="2">
    <source>
        <dbReference type="Pfam" id="PF11860"/>
    </source>
</evidence>
<evidence type="ECO:0000313" key="4">
    <source>
        <dbReference type="Proteomes" id="UP000223042"/>
    </source>
</evidence>
<dbReference type="SMR" id="A0A2L0UYX0"/>
<keyword evidence="1" id="KW-0472">Membrane</keyword>
<dbReference type="RefSeq" id="YP_009791789.1">
    <property type="nucleotide sequence ID" value="NC_047845.1"/>
</dbReference>
<reference evidence="4" key="1">
    <citation type="submission" date="2017-06" db="EMBL/GenBank/DDBJ databases">
        <authorList>
            <person name="Spollen W.G."/>
            <person name="Givan S.A."/>
            <person name="Brown P.B."/>
            <person name="Attai H."/>
        </authorList>
    </citation>
    <scope>NUCLEOTIDE SEQUENCE [LARGE SCALE GENOMIC DNA]</scope>
</reference>
<keyword evidence="3" id="KW-0378">Hydrolase</keyword>
<feature type="domain" description="N-acetylmuramidase" evidence="2">
    <location>
        <begin position="24"/>
        <end position="195"/>
    </location>
</feature>
<keyword evidence="1" id="KW-0812">Transmembrane</keyword>
<feature type="transmembrane region" description="Helical" evidence="1">
    <location>
        <begin position="306"/>
        <end position="327"/>
    </location>
</feature>
<dbReference type="GeneID" id="54981977"/>
<organism evidence="3 4">
    <name type="scientific">Agrobacterium phage Atu_ph02</name>
    <dbReference type="NCBI Taxonomy" id="2024261"/>
    <lineage>
        <taxon>Viruses</taxon>
        <taxon>Duplodnaviria</taxon>
        <taxon>Heunggongvirae</taxon>
        <taxon>Uroviricota</taxon>
        <taxon>Caudoviricetes</taxon>
        <taxon>Autographivirales</taxon>
        <taxon>Dunnvirinae</taxon>
        <taxon>Atuphduovirus</taxon>
        <taxon>Atuphduovirus atuph02</taxon>
    </lineage>
</organism>
<accession>A0A2L0UYX0</accession>
<keyword evidence="4" id="KW-1185">Reference proteome</keyword>
<dbReference type="Proteomes" id="UP000223042">
    <property type="component" value="Segment"/>
</dbReference>
<dbReference type="KEGG" id="vg:54981977"/>
<dbReference type="EMBL" id="MF403005">
    <property type="protein sequence ID" value="AUZ94729.1"/>
    <property type="molecule type" value="Genomic_DNA"/>
</dbReference>